<evidence type="ECO:0000256" key="3">
    <source>
        <dbReference type="ARBA" id="ARBA00022737"/>
    </source>
</evidence>
<dbReference type="InterPro" id="IPR001451">
    <property type="entry name" value="Hexapep"/>
</dbReference>
<dbReference type="InterPro" id="IPR018357">
    <property type="entry name" value="Hexapep_transf_CS"/>
</dbReference>
<comment type="caution">
    <text evidence="6">The sequence shown here is derived from an EMBL/GenBank/DDBJ whole genome shotgun (WGS) entry which is preliminary data.</text>
</comment>
<evidence type="ECO:0000256" key="1">
    <source>
        <dbReference type="ARBA" id="ARBA00007274"/>
    </source>
</evidence>
<dbReference type="EMBL" id="JAEDAK010000003">
    <property type="protein sequence ID" value="MBH9576565.1"/>
    <property type="molecule type" value="Genomic_DNA"/>
</dbReference>
<organism evidence="6 7">
    <name type="scientific">Inhella proteolytica</name>
    <dbReference type="NCBI Taxonomy" id="2795029"/>
    <lineage>
        <taxon>Bacteria</taxon>
        <taxon>Pseudomonadati</taxon>
        <taxon>Pseudomonadota</taxon>
        <taxon>Betaproteobacteria</taxon>
        <taxon>Burkholderiales</taxon>
        <taxon>Sphaerotilaceae</taxon>
        <taxon>Inhella</taxon>
    </lineage>
</organism>
<feature type="binding site" evidence="5">
    <location>
        <position position="73"/>
    </location>
    <ligand>
        <name>substrate</name>
    </ligand>
</feature>
<keyword evidence="7" id="KW-1185">Reference proteome</keyword>
<keyword evidence="2" id="KW-0808">Transferase</keyword>
<evidence type="ECO:0000313" key="6">
    <source>
        <dbReference type="EMBL" id="MBH9576565.1"/>
    </source>
</evidence>
<dbReference type="Pfam" id="PF14602">
    <property type="entry name" value="Hexapep_2"/>
    <property type="match status" value="1"/>
</dbReference>
<evidence type="ECO:0000256" key="2">
    <source>
        <dbReference type="ARBA" id="ARBA00022679"/>
    </source>
</evidence>
<dbReference type="InterPro" id="IPR011004">
    <property type="entry name" value="Trimer_LpxA-like_sf"/>
</dbReference>
<dbReference type="CDD" id="cd03360">
    <property type="entry name" value="LbH_AT_putative"/>
    <property type="match status" value="1"/>
</dbReference>
<dbReference type="NCBIfam" id="TIGR03570">
    <property type="entry name" value="NeuD_NnaD"/>
    <property type="match status" value="1"/>
</dbReference>
<name>A0A931J1S1_9BURK</name>
<protein>
    <submittedName>
        <fullName evidence="6">Acetyltransferase</fullName>
    </submittedName>
</protein>
<dbReference type="AlphaFoldDB" id="A0A931J1S1"/>
<accession>A0A931J1S1</accession>
<dbReference type="InterPro" id="IPR050179">
    <property type="entry name" value="Trans_hexapeptide_repeat"/>
</dbReference>
<dbReference type="PROSITE" id="PS00101">
    <property type="entry name" value="HEXAPEP_TRANSFERASES"/>
    <property type="match status" value="1"/>
</dbReference>
<dbReference type="RefSeq" id="WP_198110173.1">
    <property type="nucleotide sequence ID" value="NZ_JAEDAK010000003.1"/>
</dbReference>
<dbReference type="Gene3D" id="2.160.10.10">
    <property type="entry name" value="Hexapeptide repeat proteins"/>
    <property type="match status" value="2"/>
</dbReference>
<evidence type="ECO:0000256" key="4">
    <source>
        <dbReference type="ARBA" id="ARBA00023315"/>
    </source>
</evidence>
<sequence length="222" mass="23324">MNTPQRVVIVGNGQVAELALARLRRDTALQVAGFVVDRAYIRSPELLGLPVHAFEDITSHFPPDTHLAVVAIGPTAVNRIRAERFDQARALGYRFVNLISPRASVWPGVVMGENCTIGDGCVIQPYTRLGDNVHVGSGSVVGHHVVLEDHCYLAASVALAGSVTIGRAALLGVGAVVRDRVRVGAEAVLGAGVVLSGHAQARAVYAAPQPVLLPVSSDKLPL</sequence>
<dbReference type="SUPFAM" id="SSF51161">
    <property type="entry name" value="Trimeric LpxA-like enzymes"/>
    <property type="match status" value="1"/>
</dbReference>
<keyword evidence="3" id="KW-0677">Repeat</keyword>
<reference evidence="6" key="1">
    <citation type="submission" date="2020-12" db="EMBL/GenBank/DDBJ databases">
        <title>The genome sequence of Inhella sp. 1Y17.</title>
        <authorList>
            <person name="Liu Y."/>
        </authorList>
    </citation>
    <scope>NUCLEOTIDE SEQUENCE</scope>
    <source>
        <strain evidence="6">1Y17</strain>
    </source>
</reference>
<dbReference type="Proteomes" id="UP000613266">
    <property type="component" value="Unassembled WGS sequence"/>
</dbReference>
<gene>
    <name evidence="6" type="ORF">I7X39_06585</name>
</gene>
<dbReference type="Gene3D" id="3.40.50.20">
    <property type="match status" value="1"/>
</dbReference>
<dbReference type="PANTHER" id="PTHR43300">
    <property type="entry name" value="ACETYLTRANSFERASE"/>
    <property type="match status" value="1"/>
</dbReference>
<evidence type="ECO:0000256" key="5">
    <source>
        <dbReference type="PIRSR" id="PIRSR620019-2"/>
    </source>
</evidence>
<dbReference type="InterPro" id="IPR020019">
    <property type="entry name" value="AcTrfase_PglD-like"/>
</dbReference>
<dbReference type="GO" id="GO:0016746">
    <property type="term" value="F:acyltransferase activity"/>
    <property type="evidence" value="ECO:0007669"/>
    <property type="project" value="UniProtKB-KW"/>
</dbReference>
<comment type="similarity">
    <text evidence="1">Belongs to the transferase hexapeptide repeat family.</text>
</comment>
<keyword evidence="4" id="KW-0012">Acyltransferase</keyword>
<evidence type="ECO:0000313" key="7">
    <source>
        <dbReference type="Proteomes" id="UP000613266"/>
    </source>
</evidence>
<proteinExistence type="inferred from homology"/>
<dbReference type="Pfam" id="PF00132">
    <property type="entry name" value="Hexapep"/>
    <property type="match status" value="1"/>
</dbReference>